<evidence type="ECO:0000313" key="2">
    <source>
        <dbReference type="Proteomes" id="UP000589626"/>
    </source>
</evidence>
<accession>A0A7W4Z4M3</accession>
<protein>
    <submittedName>
        <fullName evidence="1">Uncharacterized protein</fullName>
    </submittedName>
</protein>
<comment type="caution">
    <text evidence="1">The sequence shown here is derived from an EMBL/GenBank/DDBJ whole genome shotgun (WGS) entry which is preliminary data.</text>
</comment>
<evidence type="ECO:0000313" key="1">
    <source>
        <dbReference type="EMBL" id="MBB3044900.1"/>
    </source>
</evidence>
<dbReference type="Proteomes" id="UP000589626">
    <property type="component" value="Unassembled WGS sequence"/>
</dbReference>
<name>A0A7W4Z4M3_9ACTN</name>
<dbReference type="EMBL" id="JACHWR010000004">
    <property type="protein sequence ID" value="MBB3044900.1"/>
    <property type="molecule type" value="Genomic_DNA"/>
</dbReference>
<keyword evidence="2" id="KW-1185">Reference proteome</keyword>
<organism evidence="1 2">
    <name type="scientific">Nocardioides soli</name>
    <dbReference type="NCBI Taxonomy" id="1036020"/>
    <lineage>
        <taxon>Bacteria</taxon>
        <taxon>Bacillati</taxon>
        <taxon>Actinomycetota</taxon>
        <taxon>Actinomycetes</taxon>
        <taxon>Propionibacteriales</taxon>
        <taxon>Nocardioidaceae</taxon>
        <taxon>Nocardioides</taxon>
    </lineage>
</organism>
<reference evidence="1 2" key="1">
    <citation type="submission" date="2020-08" db="EMBL/GenBank/DDBJ databases">
        <title>Sequencing the genomes of 1000 actinobacteria strains.</title>
        <authorList>
            <person name="Klenk H.-P."/>
        </authorList>
    </citation>
    <scope>NUCLEOTIDE SEQUENCE [LARGE SCALE GENOMIC DNA]</scope>
    <source>
        <strain evidence="1 2">DSM 105498</strain>
    </source>
</reference>
<gene>
    <name evidence="1" type="ORF">FHU40_004753</name>
</gene>
<dbReference type="AlphaFoldDB" id="A0A7W4Z4M3"/>
<proteinExistence type="predicted"/>
<sequence length="43" mass="4749">MTVEGILANLPAARANRVRRPVDPDTAAIVAKLFEVDRRESDD</sequence>